<dbReference type="RefSeq" id="WP_070735185.1">
    <property type="nucleotide sequence ID" value="NZ_MDZC01000076.1"/>
</dbReference>
<dbReference type="SUPFAM" id="SSF52833">
    <property type="entry name" value="Thioredoxin-like"/>
    <property type="match status" value="1"/>
</dbReference>
<evidence type="ECO:0008006" key="3">
    <source>
        <dbReference type="Google" id="ProtNLM"/>
    </source>
</evidence>
<dbReference type="Proteomes" id="UP000177791">
    <property type="component" value="Unassembled WGS sequence"/>
</dbReference>
<dbReference type="STRING" id="1908236.BEN48_16525"/>
<evidence type="ECO:0000313" key="1">
    <source>
        <dbReference type="EMBL" id="OGX84094.1"/>
    </source>
</evidence>
<name>A0A1G1SZQ0_9BACT</name>
<dbReference type="AlphaFoldDB" id="A0A1G1SZQ0"/>
<accession>A0A1G1SZQ0</accession>
<dbReference type="Gene3D" id="3.40.30.10">
    <property type="entry name" value="Glutaredoxin"/>
    <property type="match status" value="1"/>
</dbReference>
<gene>
    <name evidence="1" type="ORF">BEN48_16525</name>
</gene>
<dbReference type="EMBL" id="MDZC01000076">
    <property type="protein sequence ID" value="OGX84094.1"/>
    <property type="molecule type" value="Genomic_DNA"/>
</dbReference>
<proteinExistence type="predicted"/>
<dbReference type="OrthoDB" id="6120799at2"/>
<reference evidence="1 2" key="1">
    <citation type="submission" date="2016-08" db="EMBL/GenBank/DDBJ databases">
        <title>Hymenobacter coccineus sp. nov., Hymenobacter lapidarius sp. nov. and Hymenobacter glacialis sp. nov., isolated from Antarctic soil.</title>
        <authorList>
            <person name="Sedlacek I."/>
            <person name="Kralova S."/>
            <person name="Kyrova K."/>
            <person name="Maslanova I."/>
            <person name="Stankova E."/>
            <person name="Vrbovska V."/>
            <person name="Nemec M."/>
            <person name="Bartak M."/>
            <person name="Svec P."/>
            <person name="Busse H.-J."/>
            <person name="Pantucek R."/>
        </authorList>
    </citation>
    <scope>NUCLEOTIDE SEQUENCE [LARGE SCALE GENOMIC DNA]</scope>
    <source>
        <strain evidence="1 2">CCM 8648</strain>
    </source>
</reference>
<organism evidence="1 2">
    <name type="scientific">Hymenobacter glacialis</name>
    <dbReference type="NCBI Taxonomy" id="1908236"/>
    <lineage>
        <taxon>Bacteria</taxon>
        <taxon>Pseudomonadati</taxon>
        <taxon>Bacteroidota</taxon>
        <taxon>Cytophagia</taxon>
        <taxon>Cytophagales</taxon>
        <taxon>Hymenobacteraceae</taxon>
        <taxon>Hymenobacter</taxon>
    </lineage>
</organism>
<dbReference type="Pfam" id="PF14595">
    <property type="entry name" value="Thioredoxin_9"/>
    <property type="match status" value="1"/>
</dbReference>
<dbReference type="InterPro" id="IPR036249">
    <property type="entry name" value="Thioredoxin-like_sf"/>
</dbReference>
<keyword evidence="2" id="KW-1185">Reference proteome</keyword>
<comment type="caution">
    <text evidence="1">The sequence shown here is derived from an EMBL/GenBank/DDBJ whole genome shotgun (WGS) entry which is preliminary data.</text>
</comment>
<protein>
    <recommendedName>
        <fullName evidence="3">Thioredoxin</fullName>
    </recommendedName>
</protein>
<evidence type="ECO:0000313" key="2">
    <source>
        <dbReference type="Proteomes" id="UP000177791"/>
    </source>
</evidence>
<sequence length="200" mass="21810">MTNTSHLPAVVPSPAYTYAEFRALVGTLAAEHRTSGPDQSPGLIRYTDQNQAHLDRSYAVPLLPELVDKIRQLPQPEQWLVLGEAWCGDTAHLLPTLARLAEESAGKIQLHLLLRSDHPDLMAAHQTNGGNSIPKLIRRDAASGADLGDWGPRPAAAQQLAKELHADKDLHVNAIIKAMNAWYEADNGQAMQQELLAQLG</sequence>